<evidence type="ECO:0000256" key="2">
    <source>
        <dbReference type="SAM" id="MobiDB-lite"/>
    </source>
</evidence>
<name>A0A1M6MRP7_9ACTN</name>
<reference evidence="6 7" key="1">
    <citation type="submission" date="2016-11" db="EMBL/GenBank/DDBJ databases">
        <authorList>
            <person name="Jaros S."/>
            <person name="Januszkiewicz K."/>
            <person name="Wedrychowicz H."/>
        </authorList>
    </citation>
    <scope>NUCLEOTIDE SEQUENCE [LARGE SCALE GENOMIC DNA]</scope>
    <source>
        <strain evidence="6 7">DSM 12906</strain>
    </source>
</reference>
<dbReference type="STRING" id="1123357.SAMN02745244_03438"/>
<dbReference type="PROSITE" id="PS51257">
    <property type="entry name" value="PROKAR_LIPOPROTEIN"/>
    <property type="match status" value="1"/>
</dbReference>
<organism evidence="6 7">
    <name type="scientific">Tessaracoccus bendigoensis DSM 12906</name>
    <dbReference type="NCBI Taxonomy" id="1123357"/>
    <lineage>
        <taxon>Bacteria</taxon>
        <taxon>Bacillati</taxon>
        <taxon>Actinomycetota</taxon>
        <taxon>Actinomycetes</taxon>
        <taxon>Propionibacteriales</taxon>
        <taxon>Propionibacteriaceae</taxon>
        <taxon>Tessaracoccus</taxon>
    </lineage>
</organism>
<dbReference type="InterPro" id="IPR025645">
    <property type="entry name" value="DUF4349"/>
</dbReference>
<evidence type="ECO:0000256" key="4">
    <source>
        <dbReference type="SAM" id="SignalP"/>
    </source>
</evidence>
<dbReference type="OrthoDB" id="186919at2"/>
<dbReference type="EMBL" id="FQZG01000095">
    <property type="protein sequence ID" value="SHJ86178.1"/>
    <property type="molecule type" value="Genomic_DNA"/>
</dbReference>
<dbReference type="RefSeq" id="WP_084189711.1">
    <property type="nucleotide sequence ID" value="NZ_FQZG01000095.1"/>
</dbReference>
<dbReference type="Proteomes" id="UP000184512">
    <property type="component" value="Unassembled WGS sequence"/>
</dbReference>
<feature type="chain" id="PRO_5012048130" description="DUF4349 domain-containing protein" evidence="4">
    <location>
        <begin position="27"/>
        <end position="313"/>
    </location>
</feature>
<proteinExistence type="predicted"/>
<evidence type="ECO:0000259" key="5">
    <source>
        <dbReference type="Pfam" id="PF14257"/>
    </source>
</evidence>
<feature type="region of interest" description="Disordered" evidence="2">
    <location>
        <begin position="294"/>
        <end position="313"/>
    </location>
</feature>
<feature type="domain" description="DUF4349" evidence="5">
    <location>
        <begin position="62"/>
        <end position="282"/>
    </location>
</feature>
<feature type="coiled-coil region" evidence="1">
    <location>
        <begin position="152"/>
        <end position="216"/>
    </location>
</feature>
<protein>
    <recommendedName>
        <fullName evidence="5">DUF4349 domain-containing protein</fullName>
    </recommendedName>
</protein>
<evidence type="ECO:0000313" key="6">
    <source>
        <dbReference type="EMBL" id="SHJ86178.1"/>
    </source>
</evidence>
<keyword evidence="3" id="KW-0812">Transmembrane</keyword>
<sequence>MKRTRTVRALSLACALLMSLMLAACAGSGASTAGDMPAVAPAVGGGALPEQGTTDGDGDAAMVIRTKTLRLEVGSTSEAVDEIRNLTRSHEGTVSNMQIASGDEWVYHYEEAGGDGTALRGWVTVRVPSDSYEEFVAEVAKLGTIRFQSESSDDVTQEHVDMTARLENLRAQEARLREFFEAAKDVEDMLSIEQELNRVRGEIESLDAQVKYLERQAAMSTVSVELVEPRDIVTPSGESWGFVDAITTGIRGAAQVLTVTLTVIIATAPIWALGLVAFFVVRAVIRRRRGVAAAGTSEAESEGSEPPGGGPVG</sequence>
<keyword evidence="3" id="KW-0472">Membrane</keyword>
<feature type="signal peptide" evidence="4">
    <location>
        <begin position="1"/>
        <end position="26"/>
    </location>
</feature>
<keyword evidence="3" id="KW-1133">Transmembrane helix</keyword>
<dbReference type="Pfam" id="PF14257">
    <property type="entry name" value="DUF4349"/>
    <property type="match status" value="1"/>
</dbReference>
<evidence type="ECO:0000256" key="1">
    <source>
        <dbReference type="SAM" id="Coils"/>
    </source>
</evidence>
<keyword evidence="1" id="KW-0175">Coiled coil</keyword>
<gene>
    <name evidence="6" type="ORF">SAMN02745244_03438</name>
</gene>
<evidence type="ECO:0000313" key="7">
    <source>
        <dbReference type="Proteomes" id="UP000184512"/>
    </source>
</evidence>
<dbReference type="AlphaFoldDB" id="A0A1M6MRP7"/>
<accession>A0A1M6MRP7</accession>
<keyword evidence="7" id="KW-1185">Reference proteome</keyword>
<evidence type="ECO:0000256" key="3">
    <source>
        <dbReference type="SAM" id="Phobius"/>
    </source>
</evidence>
<feature type="transmembrane region" description="Helical" evidence="3">
    <location>
        <begin position="256"/>
        <end position="281"/>
    </location>
</feature>
<keyword evidence="4" id="KW-0732">Signal</keyword>